<comment type="similarity">
    <text evidence="2">Belongs to the autoinducer-2 exporter (AI-2E) (TC 2.A.86) family.</text>
</comment>
<gene>
    <name evidence="7" type="primary">ytvI</name>
    <name evidence="7" type="ORF">GBZ86_08380</name>
</gene>
<evidence type="ECO:0000256" key="2">
    <source>
        <dbReference type="ARBA" id="ARBA00009773"/>
    </source>
</evidence>
<dbReference type="Proteomes" id="UP000430345">
    <property type="component" value="Unassembled WGS sequence"/>
</dbReference>
<dbReference type="Pfam" id="PF01594">
    <property type="entry name" value="AI-2E_transport"/>
    <property type="match status" value="1"/>
</dbReference>
<accession>A0A6I1MM06</accession>
<dbReference type="GO" id="GO:0055085">
    <property type="term" value="P:transmembrane transport"/>
    <property type="evidence" value="ECO:0007669"/>
    <property type="project" value="TreeGrafter"/>
</dbReference>
<sequence>MDFFLNKIEKLVIFFIIYTLTFLIFSLTLKYTLPFILAFLFTLFLKYPTQFLIKKLKFKSWIASLLVTISFFSIITLLTTILIVSLGAEIGNLYDYLQNILSKNTSSMYNYLSKIESWLNNLNLNINPDFWVNIELYLHNLSKTLLSNIINLSSSILQYLFKFLGYIPYVGMTIVCTLLSTYFFTKNISSNKNILDKLLPGKVSPQIKNAFTHAKKMLFNYCLSYLFLISVTMIITFIGFLFFKIKYALVLSILAGLFDLLPILGTIMIYLPLIFYYFHKGNYFLVISLIALYALVTIIRQILEPKVVSSSLGINPVFSLAALFIGLQLNGFIGVIFCMFLIICYTVLKKVDLI</sequence>
<dbReference type="AlphaFoldDB" id="A0A6I1MM06"/>
<reference evidence="7 8" key="1">
    <citation type="submission" date="2019-10" db="EMBL/GenBank/DDBJ databases">
        <title>The Genome Sequence of Clostridium tarantellae Isolated from Fish Brain.</title>
        <authorList>
            <person name="Bano L."/>
            <person name="Kiel M."/>
            <person name="Sales G."/>
            <person name="Doxey A.C."/>
            <person name="Mansfield M.J."/>
            <person name="Schiavone M."/>
            <person name="Rossetto O."/>
            <person name="Pirazzini M."/>
            <person name="Dobrindt U."/>
            <person name="Montecucco C."/>
        </authorList>
    </citation>
    <scope>NUCLEOTIDE SEQUENCE [LARGE SCALE GENOMIC DNA]</scope>
    <source>
        <strain evidence="7 8">DSM 3997</strain>
    </source>
</reference>
<evidence type="ECO:0000256" key="4">
    <source>
        <dbReference type="ARBA" id="ARBA00022989"/>
    </source>
</evidence>
<dbReference type="EMBL" id="WHJC01000104">
    <property type="protein sequence ID" value="MPQ43773.1"/>
    <property type="molecule type" value="Genomic_DNA"/>
</dbReference>
<keyword evidence="5 6" id="KW-0472">Membrane</keyword>
<keyword evidence="4 6" id="KW-1133">Transmembrane helix</keyword>
<evidence type="ECO:0000256" key="6">
    <source>
        <dbReference type="SAM" id="Phobius"/>
    </source>
</evidence>
<feature type="transmembrane region" description="Helical" evidence="6">
    <location>
        <begin position="65"/>
        <end position="88"/>
    </location>
</feature>
<dbReference type="OrthoDB" id="9774361at2"/>
<keyword evidence="8" id="KW-1185">Reference proteome</keyword>
<feature type="transmembrane region" description="Helical" evidence="6">
    <location>
        <begin position="249"/>
        <end position="271"/>
    </location>
</feature>
<evidence type="ECO:0000256" key="3">
    <source>
        <dbReference type="ARBA" id="ARBA00022692"/>
    </source>
</evidence>
<dbReference type="PANTHER" id="PTHR21716">
    <property type="entry name" value="TRANSMEMBRANE PROTEIN"/>
    <property type="match status" value="1"/>
</dbReference>
<comment type="caution">
    <text evidence="7">The sequence shown here is derived from an EMBL/GenBank/DDBJ whole genome shotgun (WGS) entry which is preliminary data.</text>
</comment>
<dbReference type="InterPro" id="IPR002549">
    <property type="entry name" value="AI-2E-like"/>
</dbReference>
<evidence type="ECO:0000256" key="1">
    <source>
        <dbReference type="ARBA" id="ARBA00004141"/>
    </source>
</evidence>
<evidence type="ECO:0000256" key="5">
    <source>
        <dbReference type="ARBA" id="ARBA00023136"/>
    </source>
</evidence>
<organism evidence="7 8">
    <name type="scientific">Clostridium tarantellae</name>
    <dbReference type="NCBI Taxonomy" id="39493"/>
    <lineage>
        <taxon>Bacteria</taxon>
        <taxon>Bacillati</taxon>
        <taxon>Bacillota</taxon>
        <taxon>Clostridia</taxon>
        <taxon>Eubacteriales</taxon>
        <taxon>Clostridiaceae</taxon>
        <taxon>Clostridium</taxon>
    </lineage>
</organism>
<protein>
    <submittedName>
        <fullName evidence="7">Sporulation integral membrane protein YtvI</fullName>
    </submittedName>
</protein>
<keyword evidence="3 6" id="KW-0812">Transmembrane</keyword>
<dbReference type="RefSeq" id="WP_152889593.1">
    <property type="nucleotide sequence ID" value="NZ_WHJC01000104.1"/>
</dbReference>
<dbReference type="InterPro" id="IPR014227">
    <property type="entry name" value="YtvI-like"/>
</dbReference>
<evidence type="ECO:0000313" key="7">
    <source>
        <dbReference type="EMBL" id="MPQ43773.1"/>
    </source>
</evidence>
<feature type="transmembrane region" description="Helical" evidence="6">
    <location>
        <begin position="323"/>
        <end position="348"/>
    </location>
</feature>
<dbReference type="GO" id="GO:0016020">
    <property type="term" value="C:membrane"/>
    <property type="evidence" value="ECO:0007669"/>
    <property type="project" value="UniProtKB-SubCell"/>
</dbReference>
<feature type="transmembrane region" description="Helical" evidence="6">
    <location>
        <begin position="218"/>
        <end position="243"/>
    </location>
</feature>
<feature type="transmembrane region" description="Helical" evidence="6">
    <location>
        <begin position="283"/>
        <end position="303"/>
    </location>
</feature>
<evidence type="ECO:0000313" key="8">
    <source>
        <dbReference type="Proteomes" id="UP000430345"/>
    </source>
</evidence>
<feature type="transmembrane region" description="Helical" evidence="6">
    <location>
        <begin position="163"/>
        <end position="184"/>
    </location>
</feature>
<comment type="subcellular location">
    <subcellularLocation>
        <location evidence="1">Membrane</location>
        <topology evidence="1">Multi-pass membrane protein</topology>
    </subcellularLocation>
</comment>
<name>A0A6I1MM06_9CLOT</name>
<feature type="transmembrane region" description="Helical" evidence="6">
    <location>
        <begin position="12"/>
        <end position="29"/>
    </location>
</feature>
<proteinExistence type="inferred from homology"/>
<dbReference type="PANTHER" id="PTHR21716:SF68">
    <property type="entry name" value="TRANSPORT PROTEIN YTVI-RELATED"/>
    <property type="match status" value="1"/>
</dbReference>
<dbReference type="NCBIfam" id="TIGR02872">
    <property type="entry name" value="spore_ytvI"/>
    <property type="match status" value="1"/>
</dbReference>